<reference evidence="1 2" key="1">
    <citation type="submission" date="2015-05" db="EMBL/GenBank/DDBJ databases">
        <title>Evolution of Trichinella species and genotypes.</title>
        <authorList>
            <person name="Korhonen P.K."/>
            <person name="Edoardo P."/>
            <person name="Giuseppe L.R."/>
            <person name="Gasser R.B."/>
        </authorList>
    </citation>
    <scope>NUCLEOTIDE SEQUENCE [LARGE SCALE GENOMIC DNA]</scope>
    <source>
        <strain evidence="1">ISS10</strain>
    </source>
</reference>
<proteinExistence type="predicted"/>
<gene>
    <name evidence="1" type="ORF">T02_9261</name>
</gene>
<dbReference type="OrthoDB" id="5936901at2759"/>
<sequence>MSSHWPGFPSTMMDSMSRSVRLNLSACPFPCGWYGEDRVFLMPNSRHISSTTDASNERPWSLCRQSGAPKYATYFSTNTLATVLASMLARGNAAVHLDVPVPRWGLFQRPKNVHANTLQRVSRSHGLHWRTVVLGRALPPRALRARAAPCVYVTTHPGPVESAPDSCQRPALTQDFVPEGSRHQRLLSPFLSRESAAMSPDEAVFIHPGAPLLPQHVHVAATLRGTFHRPARANQPLPQ</sequence>
<organism evidence="1 2">
    <name type="scientific">Trichinella nativa</name>
    <dbReference type="NCBI Taxonomy" id="6335"/>
    <lineage>
        <taxon>Eukaryota</taxon>
        <taxon>Metazoa</taxon>
        <taxon>Ecdysozoa</taxon>
        <taxon>Nematoda</taxon>
        <taxon>Enoplea</taxon>
        <taxon>Dorylaimia</taxon>
        <taxon>Trichinellida</taxon>
        <taxon>Trichinellidae</taxon>
        <taxon>Trichinella</taxon>
    </lineage>
</organism>
<protein>
    <submittedName>
        <fullName evidence="1">Uncharacterized protein</fullName>
    </submittedName>
</protein>
<dbReference type="Proteomes" id="UP000054721">
    <property type="component" value="Unassembled WGS sequence"/>
</dbReference>
<evidence type="ECO:0000313" key="2">
    <source>
        <dbReference type="Proteomes" id="UP000054721"/>
    </source>
</evidence>
<dbReference type="EMBL" id="JYDW01000261">
    <property type="protein sequence ID" value="KRZ50519.1"/>
    <property type="molecule type" value="Genomic_DNA"/>
</dbReference>
<name>A0A0V1KTS6_9BILA</name>
<keyword evidence="2" id="KW-1185">Reference proteome</keyword>
<accession>A0A0V1KTS6</accession>
<dbReference type="AlphaFoldDB" id="A0A0V1KTS6"/>
<evidence type="ECO:0000313" key="1">
    <source>
        <dbReference type="EMBL" id="KRZ50519.1"/>
    </source>
</evidence>
<comment type="caution">
    <text evidence="1">The sequence shown here is derived from an EMBL/GenBank/DDBJ whole genome shotgun (WGS) entry which is preliminary data.</text>
</comment>